<accession>A0A9P4XES7</accession>
<evidence type="ECO:0000313" key="4">
    <source>
        <dbReference type="Proteomes" id="UP000801864"/>
    </source>
</evidence>
<evidence type="ECO:0000256" key="2">
    <source>
        <dbReference type="SAM" id="Phobius"/>
    </source>
</evidence>
<comment type="caution">
    <text evidence="3">The sequence shown here is derived from an EMBL/GenBank/DDBJ whole genome shotgun (WGS) entry which is preliminary data.</text>
</comment>
<evidence type="ECO:0000313" key="3">
    <source>
        <dbReference type="EMBL" id="KAF3071404.1"/>
    </source>
</evidence>
<keyword evidence="2" id="KW-1133">Transmembrane helix</keyword>
<gene>
    <name evidence="3" type="ORF">CFAM422_006420</name>
</gene>
<keyword evidence="4" id="KW-1185">Reference proteome</keyword>
<keyword evidence="2" id="KW-0472">Membrane</keyword>
<feature type="transmembrane region" description="Helical" evidence="2">
    <location>
        <begin position="54"/>
        <end position="76"/>
    </location>
</feature>
<proteinExistence type="predicted"/>
<name>A0A9P4XES7_9HYPO</name>
<dbReference type="AlphaFoldDB" id="A0A9P4XES7"/>
<evidence type="ECO:0000256" key="1">
    <source>
        <dbReference type="SAM" id="MobiDB-lite"/>
    </source>
</evidence>
<reference evidence="3 4" key="1">
    <citation type="submission" date="2018-06" db="EMBL/GenBank/DDBJ databases">
        <title>Genome analysis of cellulolytic fungus Trichoderma lentiforme CFAM-422.</title>
        <authorList>
            <person name="Steindorff A.S."/>
            <person name="Formighieri E.F."/>
            <person name="Midorikawa G.E.O."/>
            <person name="Tamietti M.S."/>
            <person name="Ramos E.Z."/>
            <person name="Silva A.S."/>
            <person name="Bon E.P.S."/>
            <person name="Mendes T.D."/>
            <person name="Damaso M.C.T."/>
            <person name="Favaro L.C.L."/>
        </authorList>
    </citation>
    <scope>NUCLEOTIDE SEQUENCE [LARGE SCALE GENOMIC DNA]</scope>
    <source>
        <strain evidence="3 4">CFAM-422</strain>
    </source>
</reference>
<dbReference type="Proteomes" id="UP000801864">
    <property type="component" value="Unassembled WGS sequence"/>
</dbReference>
<sequence length="94" mass="10377">MAPFAARFARTAHSVGVRCPHVSEQEGHRGETPQERKDPRGPCYIHALDQDKEAIIMLVMILTLCYCYTTILAAVYSSRSSVLRATARQGPAMA</sequence>
<protein>
    <submittedName>
        <fullName evidence="3">Uncharacterized protein</fullName>
    </submittedName>
</protein>
<dbReference type="EMBL" id="QLNT01000010">
    <property type="protein sequence ID" value="KAF3071404.1"/>
    <property type="molecule type" value="Genomic_DNA"/>
</dbReference>
<organism evidence="3 4">
    <name type="scientific">Trichoderma lentiforme</name>
    <dbReference type="NCBI Taxonomy" id="1567552"/>
    <lineage>
        <taxon>Eukaryota</taxon>
        <taxon>Fungi</taxon>
        <taxon>Dikarya</taxon>
        <taxon>Ascomycota</taxon>
        <taxon>Pezizomycotina</taxon>
        <taxon>Sordariomycetes</taxon>
        <taxon>Hypocreomycetidae</taxon>
        <taxon>Hypocreales</taxon>
        <taxon>Hypocreaceae</taxon>
        <taxon>Trichoderma</taxon>
    </lineage>
</organism>
<keyword evidence="2" id="KW-0812">Transmembrane</keyword>
<feature type="compositionally biased region" description="Basic and acidic residues" evidence="1">
    <location>
        <begin position="21"/>
        <end position="40"/>
    </location>
</feature>
<feature type="region of interest" description="Disordered" evidence="1">
    <location>
        <begin position="20"/>
        <end position="40"/>
    </location>
</feature>